<dbReference type="PRINTS" id="PR00069">
    <property type="entry name" value="ALDKETRDTASE"/>
</dbReference>
<dbReference type="SUPFAM" id="SSF51430">
    <property type="entry name" value="NAD(P)-linked oxidoreductase"/>
    <property type="match status" value="1"/>
</dbReference>
<dbReference type="AlphaFoldDB" id="A0A328BA01"/>
<dbReference type="GO" id="GO:0016491">
    <property type="term" value="F:oxidoreductase activity"/>
    <property type="evidence" value="ECO:0007669"/>
    <property type="project" value="UniProtKB-KW"/>
</dbReference>
<sequence>MQTRKLGQFEVSAIGLGCMSLSHAYGAPPPRERAEAVLLGALDAGYTFFDTAAVYGLGHNETLVGEVLGPHRDKFVLASKCGITDATGTQRGIDGRPETLKALCDVSLRRLNTDVIDLYYLHRWDQRVPIEESVGALADLVQAGKIRSIGLSEVSADTLRRAHATHPITALQTEYSPWTRNPEIAVLDACRELGVAFVAFSPVGRGFLAGGVRDAARLEEGDFRRGMPRFQGEAFARNLELLSRFEAIARDAGCTPAQLCLAWLLAKGDDIIPIPGTTNPDHMREDAAAAEVVLSPEIIARVDATVNGETVVGSRYSPQLQASVDTERMPGE</sequence>
<dbReference type="InterPro" id="IPR023210">
    <property type="entry name" value="NADP_OxRdtase_dom"/>
</dbReference>
<accession>A0A328BA01</accession>
<dbReference type="InterPro" id="IPR050791">
    <property type="entry name" value="Aldo-Keto_reductase"/>
</dbReference>
<dbReference type="PANTHER" id="PTHR43625">
    <property type="entry name" value="AFLATOXIN B1 ALDEHYDE REDUCTASE"/>
    <property type="match status" value="1"/>
</dbReference>
<dbReference type="InterPro" id="IPR020471">
    <property type="entry name" value="AKR"/>
</dbReference>
<dbReference type="RefSeq" id="WP_111277647.1">
    <property type="nucleotide sequence ID" value="NZ_QFYS01000010.1"/>
</dbReference>
<keyword evidence="1" id="KW-0560">Oxidoreductase</keyword>
<dbReference type="Gene3D" id="3.20.20.100">
    <property type="entry name" value="NADP-dependent oxidoreductase domain"/>
    <property type="match status" value="1"/>
</dbReference>
<protein>
    <submittedName>
        <fullName evidence="3">Aldo/keto reductase</fullName>
    </submittedName>
</protein>
<dbReference type="EMBL" id="QFYS01000010">
    <property type="protein sequence ID" value="RAK62756.1"/>
    <property type="molecule type" value="Genomic_DNA"/>
</dbReference>
<dbReference type="PANTHER" id="PTHR43625:SF40">
    <property type="entry name" value="ALDO-KETO REDUCTASE YAKC [NADP(+)]"/>
    <property type="match status" value="1"/>
</dbReference>
<feature type="domain" description="NADP-dependent oxidoreductase" evidence="2">
    <location>
        <begin position="13"/>
        <end position="305"/>
    </location>
</feature>
<dbReference type="GO" id="GO:0005737">
    <property type="term" value="C:cytoplasm"/>
    <property type="evidence" value="ECO:0007669"/>
    <property type="project" value="TreeGrafter"/>
</dbReference>
<dbReference type="Pfam" id="PF00248">
    <property type="entry name" value="Aldo_ket_red"/>
    <property type="match status" value="1"/>
</dbReference>
<name>A0A328BA01_9CAUL</name>
<evidence type="ECO:0000313" key="4">
    <source>
        <dbReference type="Proteomes" id="UP000249524"/>
    </source>
</evidence>
<comment type="caution">
    <text evidence="3">The sequence shown here is derived from an EMBL/GenBank/DDBJ whole genome shotgun (WGS) entry which is preliminary data.</text>
</comment>
<dbReference type="OrthoDB" id="9803483at2"/>
<reference evidence="3 4" key="1">
    <citation type="submission" date="2018-05" db="EMBL/GenBank/DDBJ databases">
        <authorList>
            <person name="Lanie J.A."/>
            <person name="Ng W.-L."/>
            <person name="Kazmierczak K.M."/>
            <person name="Andrzejewski T.M."/>
            <person name="Davidsen T.M."/>
            <person name="Wayne K.J."/>
            <person name="Tettelin H."/>
            <person name="Glass J.I."/>
            <person name="Rusch D."/>
            <person name="Podicherti R."/>
            <person name="Tsui H.-C.T."/>
            <person name="Winkler M.E."/>
        </authorList>
    </citation>
    <scope>NUCLEOTIDE SEQUENCE [LARGE SCALE GENOMIC DNA]</scope>
    <source>
        <strain evidence="3 4">BUT-10</strain>
    </source>
</reference>
<keyword evidence="4" id="KW-1185">Reference proteome</keyword>
<dbReference type="Proteomes" id="UP000249524">
    <property type="component" value="Unassembled WGS sequence"/>
</dbReference>
<proteinExistence type="predicted"/>
<dbReference type="CDD" id="cd19076">
    <property type="entry name" value="AKR_AKR13A_13D"/>
    <property type="match status" value="1"/>
</dbReference>
<gene>
    <name evidence="3" type="ORF">DJ019_18010</name>
</gene>
<evidence type="ECO:0000259" key="2">
    <source>
        <dbReference type="Pfam" id="PF00248"/>
    </source>
</evidence>
<organism evidence="3 4">
    <name type="scientific">Phenylobacterium kunshanense</name>
    <dbReference type="NCBI Taxonomy" id="1445034"/>
    <lineage>
        <taxon>Bacteria</taxon>
        <taxon>Pseudomonadati</taxon>
        <taxon>Pseudomonadota</taxon>
        <taxon>Alphaproteobacteria</taxon>
        <taxon>Caulobacterales</taxon>
        <taxon>Caulobacteraceae</taxon>
        <taxon>Phenylobacterium</taxon>
    </lineage>
</organism>
<evidence type="ECO:0000256" key="1">
    <source>
        <dbReference type="ARBA" id="ARBA00023002"/>
    </source>
</evidence>
<dbReference type="InterPro" id="IPR036812">
    <property type="entry name" value="NAD(P)_OxRdtase_dom_sf"/>
</dbReference>
<evidence type="ECO:0000313" key="3">
    <source>
        <dbReference type="EMBL" id="RAK62756.1"/>
    </source>
</evidence>